<evidence type="ECO:0000259" key="1">
    <source>
        <dbReference type="Pfam" id="PF25053"/>
    </source>
</evidence>
<dbReference type="PANTHER" id="PTHR10039">
    <property type="entry name" value="AMELOGENIN"/>
    <property type="match status" value="1"/>
</dbReference>
<proteinExistence type="predicted"/>
<dbReference type="EMBL" id="JAQQWN010000008">
    <property type="protein sequence ID" value="KAK8070390.1"/>
    <property type="molecule type" value="Genomic_DNA"/>
</dbReference>
<keyword evidence="3" id="KW-1185">Reference proteome</keyword>
<dbReference type="RefSeq" id="XP_066664198.1">
    <property type="nucleotide sequence ID" value="XM_066814908.1"/>
</dbReference>
<name>A0ABR1VGM8_9PEZI</name>
<comment type="caution">
    <text evidence="2">The sequence shown here is derived from an EMBL/GenBank/DDBJ whole genome shotgun (WGS) entry which is preliminary data.</text>
</comment>
<evidence type="ECO:0000313" key="2">
    <source>
        <dbReference type="EMBL" id="KAK8070390.1"/>
    </source>
</evidence>
<gene>
    <name evidence="2" type="ORF">PG997_010593</name>
</gene>
<sequence>MLDGFTIHDSVKTLQKQLTSFPEDLEDFFGHMLKSIPSAYRDRAAATLKIATEADQPRFLMFYHFLDETIQDQAPRLDSSYTLLDFHSVASCCEKMRRQVNGRTKGLLEVATDGEVNWDDNDRLASFSGDAESHHSKIMTDFFRRTARVDFLHRTVWDFLGKSQKAKDFFDANMGSDIALSMASATAAVSQIKFAKFDDMERPYFHRLLRSYSSIPGMLLAGGNTGRG</sequence>
<dbReference type="Proteomes" id="UP001433268">
    <property type="component" value="Unassembled WGS sequence"/>
</dbReference>
<evidence type="ECO:0000313" key="3">
    <source>
        <dbReference type="Proteomes" id="UP001433268"/>
    </source>
</evidence>
<dbReference type="GeneID" id="92047968"/>
<protein>
    <recommendedName>
        <fullName evidence="1">DUF7791 domain-containing protein</fullName>
    </recommendedName>
</protein>
<dbReference type="Pfam" id="PF25053">
    <property type="entry name" value="DUF7791"/>
    <property type="match status" value="1"/>
</dbReference>
<accession>A0ABR1VGM8</accession>
<reference evidence="2 3" key="1">
    <citation type="submission" date="2023-01" db="EMBL/GenBank/DDBJ databases">
        <title>Analysis of 21 Apiospora genomes using comparative genomics revels a genus with tremendous synthesis potential of carbohydrate active enzymes and secondary metabolites.</title>
        <authorList>
            <person name="Sorensen T."/>
        </authorList>
    </citation>
    <scope>NUCLEOTIDE SEQUENCE [LARGE SCALE GENOMIC DNA]</scope>
    <source>
        <strain evidence="2 3">CBS 114990</strain>
    </source>
</reference>
<organism evidence="2 3">
    <name type="scientific">Apiospora hydei</name>
    <dbReference type="NCBI Taxonomy" id="1337664"/>
    <lineage>
        <taxon>Eukaryota</taxon>
        <taxon>Fungi</taxon>
        <taxon>Dikarya</taxon>
        <taxon>Ascomycota</taxon>
        <taxon>Pezizomycotina</taxon>
        <taxon>Sordariomycetes</taxon>
        <taxon>Xylariomycetidae</taxon>
        <taxon>Amphisphaeriales</taxon>
        <taxon>Apiosporaceae</taxon>
        <taxon>Apiospora</taxon>
    </lineage>
</organism>
<dbReference type="PANTHER" id="PTHR10039:SF5">
    <property type="entry name" value="NACHT DOMAIN-CONTAINING PROTEIN"/>
    <property type="match status" value="1"/>
</dbReference>
<feature type="domain" description="DUF7791" evidence="1">
    <location>
        <begin position="35"/>
        <end position="194"/>
    </location>
</feature>
<dbReference type="InterPro" id="IPR056693">
    <property type="entry name" value="DUF7791"/>
</dbReference>